<gene>
    <name evidence="2" type="ORF">SCHCODRAFT_113234</name>
</gene>
<sequence>MTLLSKSSSAMSIDDVQPAHDAPAVKTAHRKLARTSSSTMSIDPSQSSQDSAMSVDGESFYGAPNKPAQEAFVAPPLAQSAACKPAQSAASKPARSVAPTAPRSAPTQAVRRFAPKPRRAQDQARLRRLARASMSAGSPIARPYQVPEKQVQPSLPTSSRRGRALKRDVTEEDLEARAFPGAGSSTQVPVSGAEVQQTEFERRLGAVGGRSAEQEVVPESGEVAAVDEESDYSSESSDSSWFAREDVKGQACQ</sequence>
<dbReference type="InParanoid" id="D8QH84"/>
<feature type="region of interest" description="Disordered" evidence="1">
    <location>
        <begin position="1"/>
        <end position="253"/>
    </location>
</feature>
<keyword evidence="3" id="KW-1185">Reference proteome</keyword>
<feature type="compositionally biased region" description="Basic and acidic residues" evidence="1">
    <location>
        <begin position="243"/>
        <end position="253"/>
    </location>
</feature>
<evidence type="ECO:0000313" key="3">
    <source>
        <dbReference type="Proteomes" id="UP000007431"/>
    </source>
</evidence>
<dbReference type="GeneID" id="9597949"/>
<dbReference type="OrthoDB" id="10462196at2759"/>
<name>D8QH84_SCHCM</name>
<dbReference type="VEuPathDB" id="FungiDB:SCHCODRAFT_02640656"/>
<dbReference type="KEGG" id="scm:SCHCO_02640656"/>
<proteinExistence type="predicted"/>
<dbReference type="AlphaFoldDB" id="D8QH84"/>
<evidence type="ECO:0000256" key="1">
    <source>
        <dbReference type="SAM" id="MobiDB-lite"/>
    </source>
</evidence>
<protein>
    <submittedName>
        <fullName evidence="2">Uncharacterized protein</fullName>
    </submittedName>
</protein>
<feature type="compositionally biased region" description="Polar residues" evidence="1">
    <location>
        <begin position="1"/>
        <end position="11"/>
    </location>
</feature>
<feature type="non-terminal residue" evidence="2">
    <location>
        <position position="253"/>
    </location>
</feature>
<dbReference type="EMBL" id="GL377312">
    <property type="protein sequence ID" value="EFI92627.1"/>
    <property type="molecule type" value="Genomic_DNA"/>
</dbReference>
<reference evidence="2 3" key="1">
    <citation type="journal article" date="2010" name="Nat. Biotechnol.">
        <title>Genome sequence of the model mushroom Schizophyllum commune.</title>
        <authorList>
            <person name="Ohm R.A."/>
            <person name="de Jong J.F."/>
            <person name="Lugones L.G."/>
            <person name="Aerts A."/>
            <person name="Kothe E."/>
            <person name="Stajich J.E."/>
            <person name="de Vries R.P."/>
            <person name="Record E."/>
            <person name="Levasseur A."/>
            <person name="Baker S.E."/>
            <person name="Bartholomew K.A."/>
            <person name="Coutinho P.M."/>
            <person name="Erdmann S."/>
            <person name="Fowler T.J."/>
            <person name="Gathman A.C."/>
            <person name="Lombard V."/>
            <person name="Henrissat B."/>
            <person name="Knabe N."/>
            <person name="Kuees U."/>
            <person name="Lilly W.W."/>
            <person name="Lindquist E."/>
            <person name="Lucas S."/>
            <person name="Magnuson J.K."/>
            <person name="Piumi F."/>
            <person name="Raudaskoski M."/>
            <person name="Salamov A."/>
            <person name="Schmutz J."/>
            <person name="Schwarze F.W.M.R."/>
            <person name="vanKuyk P.A."/>
            <person name="Horton J.S."/>
            <person name="Grigoriev I.V."/>
            <person name="Woesten H.A.B."/>
        </authorList>
    </citation>
    <scope>NUCLEOTIDE SEQUENCE [LARGE SCALE GENOMIC DNA]</scope>
    <source>
        <strain evidence="3">H4-8 / FGSC 9210</strain>
    </source>
</reference>
<dbReference type="Proteomes" id="UP000007431">
    <property type="component" value="Unassembled WGS sequence"/>
</dbReference>
<accession>D8QH84</accession>
<feature type="compositionally biased region" description="Polar residues" evidence="1">
    <location>
        <begin position="183"/>
        <end position="198"/>
    </location>
</feature>
<organism evidence="3">
    <name type="scientific">Schizophyllum commune (strain H4-8 / FGSC 9210)</name>
    <name type="common">Split gill fungus</name>
    <dbReference type="NCBI Taxonomy" id="578458"/>
    <lineage>
        <taxon>Eukaryota</taxon>
        <taxon>Fungi</taxon>
        <taxon>Dikarya</taxon>
        <taxon>Basidiomycota</taxon>
        <taxon>Agaricomycotina</taxon>
        <taxon>Agaricomycetes</taxon>
        <taxon>Agaricomycetidae</taxon>
        <taxon>Agaricales</taxon>
        <taxon>Schizophyllaceae</taxon>
        <taxon>Schizophyllum</taxon>
    </lineage>
</organism>
<dbReference type="HOGENOM" id="CLU_1099025_0_0_1"/>
<dbReference type="RefSeq" id="XP_003027530.1">
    <property type="nucleotide sequence ID" value="XM_003027484.1"/>
</dbReference>
<evidence type="ECO:0000313" key="2">
    <source>
        <dbReference type="EMBL" id="EFI92627.1"/>
    </source>
</evidence>
<feature type="compositionally biased region" description="Polar residues" evidence="1">
    <location>
        <begin position="34"/>
        <end position="52"/>
    </location>
</feature>